<dbReference type="OrthoDB" id="9800167at2"/>
<dbReference type="PANTHER" id="PTHR43014:SF2">
    <property type="entry name" value="MERCURIC REDUCTASE"/>
    <property type="match status" value="1"/>
</dbReference>
<sequence>MKHYDAIIIGAGQAGIPLAKKLAEAGKKTAIIEKRLVGGTCINDGCTPTKTMIASAKAAYQAKNATHLGIEVGQVKVDFKKIKKRKDEIVEQFRASSERGIESTKGLTLLMGRATFTGTKELRVDLADGKIENLSADLIFINTGAKTIIPPIKGLNEVDYLTSTSILELDEVPEHIVIIGGNYIGLEFGQMFSRFGSKITILEKSPNILAKEDQDISKEICNVLTNEKIEVLTGVDVTEIKKAKSGLQVELNSESSAKKIKCSHVLIATGRKPQTEDLGLIYCGVKTDHQGHILVNQKLETNIKGIYALGDVKGGPAFTHIAYNDYTIVYRNLIEGAKLSIKNRPIPYCMFTDPQLARIGISENEAKEKGLNYRVAILPMSQVARGIETGETMGLMKAIVDAESKRILGAAIIASEGGEIMSVLQMAMEGGITYDRIRHCVFAHPTYTESLNNLFMKFKDEA</sequence>
<feature type="binding site" evidence="6">
    <location>
        <begin position="180"/>
        <end position="187"/>
    </location>
    <ligand>
        <name>NAD(+)</name>
        <dbReference type="ChEBI" id="CHEBI:57540"/>
    </ligand>
</feature>
<evidence type="ECO:0000256" key="3">
    <source>
        <dbReference type="ARBA" id="ARBA00022827"/>
    </source>
</evidence>
<feature type="active site" description="Proton acceptor" evidence="5">
    <location>
        <position position="444"/>
    </location>
</feature>
<dbReference type="GO" id="GO:0003955">
    <property type="term" value="F:NAD(P)H dehydrogenase (quinone) activity"/>
    <property type="evidence" value="ECO:0007669"/>
    <property type="project" value="TreeGrafter"/>
</dbReference>
<dbReference type="PIRSF" id="PIRSF000350">
    <property type="entry name" value="Mercury_reductase_MerA"/>
    <property type="match status" value="1"/>
</dbReference>
<proteinExistence type="inferred from homology"/>
<comment type="similarity">
    <text evidence="1">Belongs to the class-I pyridine nucleotide-disulfide oxidoreductase family.</text>
</comment>
<evidence type="ECO:0000256" key="4">
    <source>
        <dbReference type="ARBA" id="ARBA00023002"/>
    </source>
</evidence>
<dbReference type="Pfam" id="PF07992">
    <property type="entry name" value="Pyr_redox_2"/>
    <property type="match status" value="1"/>
</dbReference>
<evidence type="ECO:0000256" key="1">
    <source>
        <dbReference type="ARBA" id="ARBA00007532"/>
    </source>
</evidence>
<keyword evidence="2" id="KW-0285">Flavoprotein</keyword>
<dbReference type="RefSeq" id="WP_115401373.1">
    <property type="nucleotide sequence ID" value="NZ_QPKV01000002.1"/>
</dbReference>
<dbReference type="PRINTS" id="PR00368">
    <property type="entry name" value="FADPNR"/>
</dbReference>
<keyword evidence="3 6" id="KW-0274">FAD</keyword>
<evidence type="ECO:0000259" key="9">
    <source>
        <dbReference type="Pfam" id="PF07992"/>
    </source>
</evidence>
<organism evidence="10 11">
    <name type="scientific">Pedobacter chinensis</name>
    <dbReference type="NCBI Taxonomy" id="2282421"/>
    <lineage>
        <taxon>Bacteria</taxon>
        <taxon>Pseudomonadati</taxon>
        <taxon>Bacteroidota</taxon>
        <taxon>Sphingobacteriia</taxon>
        <taxon>Sphingobacteriales</taxon>
        <taxon>Sphingobacteriaceae</taxon>
        <taxon>Pedobacter</taxon>
    </lineage>
</organism>
<dbReference type="InterPro" id="IPR036188">
    <property type="entry name" value="FAD/NAD-bd_sf"/>
</dbReference>
<feature type="binding site" evidence="6">
    <location>
        <position position="311"/>
    </location>
    <ligand>
        <name>FAD</name>
        <dbReference type="ChEBI" id="CHEBI:57692"/>
    </ligand>
</feature>
<evidence type="ECO:0000256" key="7">
    <source>
        <dbReference type="PIRSR" id="PIRSR000350-4"/>
    </source>
</evidence>
<dbReference type="PRINTS" id="PR00411">
    <property type="entry name" value="PNDRDTASEI"/>
</dbReference>
<dbReference type="Pfam" id="PF02852">
    <property type="entry name" value="Pyr_redox_dim"/>
    <property type="match status" value="1"/>
</dbReference>
<feature type="domain" description="Pyridine nucleotide-disulphide oxidoreductase dimerisation" evidence="8">
    <location>
        <begin position="346"/>
        <end position="453"/>
    </location>
</feature>
<feature type="domain" description="FAD/NAD(P)-binding" evidence="9">
    <location>
        <begin position="4"/>
        <end position="324"/>
    </location>
</feature>
<gene>
    <name evidence="10" type="ORF">DU508_03095</name>
</gene>
<comment type="caution">
    <text evidence="10">The sequence shown here is derived from an EMBL/GenBank/DDBJ whole genome shotgun (WGS) entry which is preliminary data.</text>
</comment>
<dbReference type="SUPFAM" id="SSF51905">
    <property type="entry name" value="FAD/NAD(P)-binding domain"/>
    <property type="match status" value="1"/>
</dbReference>
<evidence type="ECO:0000256" key="6">
    <source>
        <dbReference type="PIRSR" id="PIRSR000350-3"/>
    </source>
</evidence>
<feature type="binding site" evidence="6">
    <location>
        <position position="203"/>
    </location>
    <ligand>
        <name>NAD(+)</name>
        <dbReference type="ChEBI" id="CHEBI:57540"/>
    </ligand>
</feature>
<evidence type="ECO:0000256" key="2">
    <source>
        <dbReference type="ARBA" id="ARBA00022630"/>
    </source>
</evidence>
<dbReference type="InterPro" id="IPR001100">
    <property type="entry name" value="Pyr_nuc-diS_OxRdtase"/>
</dbReference>
<keyword evidence="11" id="KW-1185">Reference proteome</keyword>
<dbReference type="Proteomes" id="UP000253961">
    <property type="component" value="Unassembled WGS sequence"/>
</dbReference>
<evidence type="ECO:0000256" key="5">
    <source>
        <dbReference type="PIRSR" id="PIRSR000350-2"/>
    </source>
</evidence>
<protein>
    <submittedName>
        <fullName evidence="10">Mercuric reductase</fullName>
    </submittedName>
</protein>
<dbReference type="AlphaFoldDB" id="A0A369Q0D0"/>
<keyword evidence="6" id="KW-0547">Nucleotide-binding</keyword>
<accession>A0A369Q0D0</accession>
<keyword evidence="6" id="KW-0520">NAD</keyword>
<dbReference type="PANTHER" id="PTHR43014">
    <property type="entry name" value="MERCURIC REDUCTASE"/>
    <property type="match status" value="1"/>
</dbReference>
<dbReference type="InterPro" id="IPR004099">
    <property type="entry name" value="Pyr_nucl-diS_OxRdtase_dimer"/>
</dbReference>
<dbReference type="GO" id="GO:0050660">
    <property type="term" value="F:flavin adenine dinucleotide binding"/>
    <property type="evidence" value="ECO:0007669"/>
    <property type="project" value="TreeGrafter"/>
</dbReference>
<feature type="binding site" evidence="6">
    <location>
        <position position="270"/>
    </location>
    <ligand>
        <name>NAD(+)</name>
        <dbReference type="ChEBI" id="CHEBI:57540"/>
    </ligand>
</feature>
<dbReference type="InterPro" id="IPR023753">
    <property type="entry name" value="FAD/NAD-binding_dom"/>
</dbReference>
<feature type="disulfide bond" description="Redox-active" evidence="7">
    <location>
        <begin position="41"/>
        <end position="46"/>
    </location>
</feature>
<evidence type="ECO:0000259" key="8">
    <source>
        <dbReference type="Pfam" id="PF02852"/>
    </source>
</evidence>
<dbReference type="EMBL" id="QPKV01000002">
    <property type="protein sequence ID" value="RDC57952.1"/>
    <property type="molecule type" value="Genomic_DNA"/>
</dbReference>
<keyword evidence="4" id="KW-0560">Oxidoreductase</keyword>
<evidence type="ECO:0000313" key="10">
    <source>
        <dbReference type="EMBL" id="RDC57952.1"/>
    </source>
</evidence>
<evidence type="ECO:0000313" key="11">
    <source>
        <dbReference type="Proteomes" id="UP000253961"/>
    </source>
</evidence>
<dbReference type="Gene3D" id="3.30.390.30">
    <property type="match status" value="1"/>
</dbReference>
<dbReference type="Gene3D" id="3.50.50.60">
    <property type="entry name" value="FAD/NAD(P)-binding domain"/>
    <property type="match status" value="2"/>
</dbReference>
<comment type="cofactor">
    <cofactor evidence="6">
        <name>FAD</name>
        <dbReference type="ChEBI" id="CHEBI:57692"/>
    </cofactor>
    <text evidence="6">Binds 1 FAD per subunit.</text>
</comment>
<dbReference type="FunFam" id="3.30.390.30:FF:000001">
    <property type="entry name" value="Dihydrolipoyl dehydrogenase"/>
    <property type="match status" value="1"/>
</dbReference>
<reference evidence="10 11" key="1">
    <citation type="submission" date="2018-07" db="EMBL/GenBank/DDBJ databases">
        <title>Pedobacter sp. nov., isolated from soil.</title>
        <authorList>
            <person name="Zhou L.Y."/>
            <person name="Du Z.J."/>
        </authorList>
    </citation>
    <scope>NUCLEOTIDE SEQUENCE [LARGE SCALE GENOMIC DNA]</scope>
    <source>
        <strain evidence="10 11">JDX94</strain>
    </source>
</reference>
<name>A0A369Q0D0_9SPHI</name>
<dbReference type="InterPro" id="IPR016156">
    <property type="entry name" value="FAD/NAD-linked_Rdtase_dimer_sf"/>
</dbReference>
<feature type="binding site" evidence="6">
    <location>
        <position position="50"/>
    </location>
    <ligand>
        <name>FAD</name>
        <dbReference type="ChEBI" id="CHEBI:57692"/>
    </ligand>
</feature>
<dbReference type="SUPFAM" id="SSF55424">
    <property type="entry name" value="FAD/NAD-linked reductases, dimerisation (C-terminal) domain"/>
    <property type="match status" value="1"/>
</dbReference>